<name>A0A5D4TM72_9BACI</name>
<dbReference type="EMBL" id="VTEZ01000008">
    <property type="protein sequence ID" value="TYS81181.1"/>
    <property type="molecule type" value="Genomic_DNA"/>
</dbReference>
<dbReference type="AlphaFoldDB" id="A0A5D4TM72"/>
<proteinExistence type="predicted"/>
<dbReference type="Proteomes" id="UP000324269">
    <property type="component" value="Unassembled WGS sequence"/>
</dbReference>
<reference evidence="1 2" key="1">
    <citation type="submission" date="2019-08" db="EMBL/GenBank/DDBJ databases">
        <title>Bacillus genomes from the desert of Cuatro Cienegas, Coahuila.</title>
        <authorList>
            <person name="Olmedo-Alvarez G."/>
        </authorList>
    </citation>
    <scope>NUCLEOTIDE SEQUENCE [LARGE SCALE GENOMIC DNA]</scope>
    <source>
        <strain evidence="1 2">CH87b_3T</strain>
    </source>
</reference>
<protein>
    <submittedName>
        <fullName evidence="1">Uncharacterized protein</fullName>
    </submittedName>
</protein>
<dbReference type="RefSeq" id="WP_148970766.1">
    <property type="nucleotide sequence ID" value="NZ_JBNIKW010000009.1"/>
</dbReference>
<comment type="caution">
    <text evidence="1">The sequence shown here is derived from an EMBL/GenBank/DDBJ whole genome shotgun (WGS) entry which is preliminary data.</text>
</comment>
<sequence>MAFLQYYRIEKGVILTDNKATINSITHDKEGVLQGINDIVHKMGIKIKHIPRRYNIAHDIAYCDIFVPSAKLSKIRRDYLQSLKDYLDYYLDVSVYERFRNELPHKNKSFHRYQRSINRKIWLGILIEEEDDGKTFAYYDQRFKVVDDTVVSFSLANSVTIVHHYRIMNKKRKLSRAKRMYRGKQLIPAHT</sequence>
<evidence type="ECO:0000313" key="1">
    <source>
        <dbReference type="EMBL" id="TYS81181.1"/>
    </source>
</evidence>
<gene>
    <name evidence="1" type="ORF">FZC85_20120</name>
</gene>
<accession>A0A5D4TM72</accession>
<organism evidence="1 2">
    <name type="scientific">Rossellomorea aquimaris</name>
    <dbReference type="NCBI Taxonomy" id="189382"/>
    <lineage>
        <taxon>Bacteria</taxon>
        <taxon>Bacillati</taxon>
        <taxon>Bacillota</taxon>
        <taxon>Bacilli</taxon>
        <taxon>Bacillales</taxon>
        <taxon>Bacillaceae</taxon>
        <taxon>Rossellomorea</taxon>
    </lineage>
</organism>
<evidence type="ECO:0000313" key="2">
    <source>
        <dbReference type="Proteomes" id="UP000324269"/>
    </source>
</evidence>